<keyword evidence="1" id="KW-1133">Transmembrane helix</keyword>
<evidence type="ECO:0008006" key="4">
    <source>
        <dbReference type="Google" id="ProtNLM"/>
    </source>
</evidence>
<sequence length="97" mass="11101">MDLRINYLLTIISLLFFLVAYYVGIKKQTWILAGFNEARIRDKDRLARIAGYFFLNSGLFILLNSFIAFPGQEQLIPPLILAYGAGVIIYVNKKLVE</sequence>
<feature type="transmembrane region" description="Helical" evidence="1">
    <location>
        <begin position="75"/>
        <end position="92"/>
    </location>
</feature>
<evidence type="ECO:0000313" key="3">
    <source>
        <dbReference type="Proteomes" id="UP000006867"/>
    </source>
</evidence>
<dbReference type="RefSeq" id="WP_003327627.1">
    <property type="nucleotide sequence ID" value="NC_014639.1"/>
</dbReference>
<evidence type="ECO:0000313" key="2">
    <source>
        <dbReference type="EMBL" id="ADP31589.1"/>
    </source>
</evidence>
<dbReference type="Proteomes" id="UP000006867">
    <property type="component" value="Chromosome"/>
</dbReference>
<dbReference type="Pfam" id="PF12650">
    <property type="entry name" value="DUF3784"/>
    <property type="match status" value="1"/>
</dbReference>
<name>A0ABM5LV15_BACA1</name>
<evidence type="ECO:0000256" key="1">
    <source>
        <dbReference type="SAM" id="Phobius"/>
    </source>
</evidence>
<feature type="transmembrane region" description="Helical" evidence="1">
    <location>
        <begin position="46"/>
        <end position="69"/>
    </location>
</feature>
<dbReference type="InterPro" id="IPR017259">
    <property type="entry name" value="UCP037672"/>
</dbReference>
<protein>
    <recommendedName>
        <fullName evidence="4">DUF3784 domain-containing protein</fullName>
    </recommendedName>
</protein>
<keyword evidence="1" id="KW-0472">Membrane</keyword>
<gene>
    <name evidence="2" type="ordered locus">BATR1942_03165</name>
</gene>
<accession>A0ABM5LV15</accession>
<keyword evidence="1" id="KW-0812">Transmembrane</keyword>
<proteinExistence type="predicted"/>
<dbReference type="PIRSF" id="PIRSF037672">
    <property type="entry name" value="UCP037672"/>
    <property type="match status" value="1"/>
</dbReference>
<reference evidence="2 3" key="1">
    <citation type="journal article" date="2011" name="Front. Microbiol.">
        <title>Genomic signatures of strain selection and enhancement in Bacillus atrophaeus var. globigii, a historical biowarfare simulant.</title>
        <authorList>
            <person name="Gibbons H.S."/>
            <person name="Broomall S.M."/>
            <person name="McNew L.A."/>
            <person name="Daligault H."/>
            <person name="Chapman C."/>
            <person name="Bruce D."/>
            <person name="Karavis M."/>
            <person name="Krepps M."/>
            <person name="McGregor P.A."/>
            <person name="Hong C."/>
            <person name="Park K.H."/>
            <person name="Akmal A."/>
            <person name="Feldman A."/>
            <person name="Lin J.S."/>
            <person name="Chang W.E."/>
            <person name="Higgs B.W."/>
            <person name="Demirev P."/>
            <person name="Lindquist J."/>
            <person name="Liem A."/>
            <person name="Fochler E."/>
            <person name="Read T.D."/>
            <person name="Tapia R."/>
            <person name="Johnson S."/>
            <person name="Bishop-Lilly K.A."/>
            <person name="Detter C."/>
            <person name="Han C."/>
            <person name="Sozhamannan S."/>
            <person name="Rosenzweig C.N."/>
            <person name="Skowronski E.W."/>
        </authorList>
    </citation>
    <scope>NUCLEOTIDE SEQUENCE [LARGE SCALE GENOMIC DNA]</scope>
    <source>
        <strain evidence="2 3">1942</strain>
    </source>
</reference>
<organism evidence="2 3">
    <name type="scientific">Bacillus atrophaeus (strain 1942)</name>
    <dbReference type="NCBI Taxonomy" id="720555"/>
    <lineage>
        <taxon>Bacteria</taxon>
        <taxon>Bacillati</taxon>
        <taxon>Bacillota</taxon>
        <taxon>Bacilli</taxon>
        <taxon>Bacillales</taxon>
        <taxon>Bacillaceae</taxon>
        <taxon>Bacillus</taxon>
    </lineage>
</organism>
<feature type="transmembrane region" description="Helical" evidence="1">
    <location>
        <begin position="6"/>
        <end position="25"/>
    </location>
</feature>
<dbReference type="EMBL" id="CP002207">
    <property type="protein sequence ID" value="ADP31589.1"/>
    <property type="molecule type" value="Genomic_DNA"/>
</dbReference>
<keyword evidence="3" id="KW-1185">Reference proteome</keyword>